<dbReference type="AlphaFoldDB" id="A0A7W9A4N0"/>
<proteinExistence type="predicted"/>
<protein>
    <submittedName>
        <fullName evidence="1">Uncharacterized protein</fullName>
    </submittedName>
</protein>
<reference evidence="1 2" key="1">
    <citation type="submission" date="2020-08" db="EMBL/GenBank/DDBJ databases">
        <title>Genomic Encyclopedia of Type Strains, Phase IV (KMG-IV): sequencing the most valuable type-strain genomes for metagenomic binning, comparative biology and taxonomic classification.</title>
        <authorList>
            <person name="Goeker M."/>
        </authorList>
    </citation>
    <scope>NUCLEOTIDE SEQUENCE [LARGE SCALE GENOMIC DNA]</scope>
    <source>
        <strain evidence="1 2">DSM 24448</strain>
    </source>
</reference>
<accession>A0A7W9A4N0</accession>
<sequence>MMAKKWTLEELMSMSIPQRAVVTQFESLD</sequence>
<name>A0A7W9A4N0_9CAUL</name>
<dbReference type="Proteomes" id="UP000548978">
    <property type="component" value="Unassembled WGS sequence"/>
</dbReference>
<comment type="caution">
    <text evidence="1">The sequence shown here is derived from an EMBL/GenBank/DDBJ whole genome shotgun (WGS) entry which is preliminary data.</text>
</comment>
<gene>
    <name evidence="1" type="ORF">FHS65_001884</name>
</gene>
<evidence type="ECO:0000313" key="2">
    <source>
        <dbReference type="Proteomes" id="UP000548978"/>
    </source>
</evidence>
<keyword evidence="2" id="KW-1185">Reference proteome</keyword>
<evidence type="ECO:0000313" key="1">
    <source>
        <dbReference type="EMBL" id="MBB5661125.1"/>
    </source>
</evidence>
<dbReference type="EMBL" id="JACIJB010000008">
    <property type="protein sequence ID" value="MBB5661125.1"/>
    <property type="molecule type" value="Genomic_DNA"/>
</dbReference>
<organism evidence="1 2">
    <name type="scientific">Brevundimonas halotolerans</name>
    <dbReference type="NCBI Taxonomy" id="69670"/>
    <lineage>
        <taxon>Bacteria</taxon>
        <taxon>Pseudomonadati</taxon>
        <taxon>Pseudomonadota</taxon>
        <taxon>Alphaproteobacteria</taxon>
        <taxon>Caulobacterales</taxon>
        <taxon>Caulobacteraceae</taxon>
        <taxon>Brevundimonas</taxon>
    </lineage>
</organism>